<comment type="subunit">
    <text evidence="3 12">Monomer.</text>
</comment>
<dbReference type="GO" id="GO:0004817">
    <property type="term" value="F:cysteine-tRNA ligase activity"/>
    <property type="evidence" value="ECO:0007669"/>
    <property type="project" value="UniProtKB-UniRule"/>
</dbReference>
<comment type="catalytic activity">
    <reaction evidence="12">
        <text>tRNA(Cys) + L-cysteine + ATP = L-cysteinyl-tRNA(Cys) + AMP + diphosphate</text>
        <dbReference type="Rhea" id="RHEA:17773"/>
        <dbReference type="Rhea" id="RHEA-COMP:9661"/>
        <dbReference type="Rhea" id="RHEA-COMP:9679"/>
        <dbReference type="ChEBI" id="CHEBI:30616"/>
        <dbReference type="ChEBI" id="CHEBI:33019"/>
        <dbReference type="ChEBI" id="CHEBI:35235"/>
        <dbReference type="ChEBI" id="CHEBI:78442"/>
        <dbReference type="ChEBI" id="CHEBI:78517"/>
        <dbReference type="ChEBI" id="CHEBI:456215"/>
        <dbReference type="EC" id="6.1.1.16"/>
    </reaction>
</comment>
<comment type="caution">
    <text evidence="14">The sequence shown here is derived from an EMBL/GenBank/DDBJ whole genome shotgun (WGS) entry which is preliminary data.</text>
</comment>
<dbReference type="InterPro" id="IPR056411">
    <property type="entry name" value="CysS_C"/>
</dbReference>
<feature type="binding site" evidence="12">
    <location>
        <position position="239"/>
    </location>
    <ligand>
        <name>Zn(2+)</name>
        <dbReference type="ChEBI" id="CHEBI:29105"/>
    </ligand>
</feature>
<evidence type="ECO:0000256" key="5">
    <source>
        <dbReference type="ARBA" id="ARBA00022598"/>
    </source>
</evidence>
<dbReference type="Pfam" id="PF23493">
    <property type="entry name" value="CysS_C"/>
    <property type="match status" value="1"/>
</dbReference>
<feature type="domain" description="Cysteinyl-tRNA synthetase class Ia DALR" evidence="13">
    <location>
        <begin position="347"/>
        <end position="409"/>
    </location>
</feature>
<dbReference type="EMBL" id="PQGG01000028">
    <property type="protein sequence ID" value="POP52397.1"/>
    <property type="molecule type" value="Genomic_DNA"/>
</dbReference>
<evidence type="ECO:0000256" key="10">
    <source>
        <dbReference type="ARBA" id="ARBA00022917"/>
    </source>
</evidence>
<keyword evidence="11 12" id="KW-0030">Aminoacyl-tRNA synthetase</keyword>
<sequence length="467" mass="52525">MTIQIYNTLSRSKQPLVPLQDGKINMYVCGMTVYDYCHLGHARVLVAFDVITRYLRAKGFDVNYVRNITDIDDKILRRADENNEPFEALTERFIKAMHEDAARLDIMPPDQEPRATAHIGDILDMIARLIEKGFAYLASNGDVYYRVASFKDYGKLSGKKPDELLSGARIAVDEAKDDPRDFALWKSVKDGTTSWPSPWGNGRPGWHIECSAMSTCCLGETFDIHGGGPDLVFPHHENEIAQSEAATGKTYAQTWMHAGAVRVDNEKMSKSLGNFFTIREILDRYHPEVVRYFLISSHYRSAINYSEDNLQIAKQNLERFYHAFKGLEYAEPRPYAELDKGDEYVQRFDAAMADDFNAPVALAVLYDMVRELNSAKEAADAARVATLATNLKSLAALLGVLQLSADAFLQSGSGDQLAAAEIENLIAERVQAKKDRQFARADEIRDSLKAQGVILEDSREGTTWRRE</sequence>
<dbReference type="Proteomes" id="UP000237222">
    <property type="component" value="Unassembled WGS sequence"/>
</dbReference>
<feature type="binding site" evidence="12">
    <location>
        <position position="235"/>
    </location>
    <ligand>
        <name>Zn(2+)</name>
        <dbReference type="ChEBI" id="CHEBI:29105"/>
    </ligand>
</feature>
<dbReference type="Gene3D" id="3.40.50.620">
    <property type="entry name" value="HUPs"/>
    <property type="match status" value="1"/>
</dbReference>
<dbReference type="InterPro" id="IPR032678">
    <property type="entry name" value="tRNA-synt_1_cat_dom"/>
</dbReference>
<dbReference type="RefSeq" id="WP_103684582.1">
    <property type="nucleotide sequence ID" value="NZ_PQGG01000028.1"/>
</dbReference>
<evidence type="ECO:0000256" key="3">
    <source>
        <dbReference type="ARBA" id="ARBA00011245"/>
    </source>
</evidence>
<evidence type="ECO:0000256" key="12">
    <source>
        <dbReference type="HAMAP-Rule" id="MF_00041"/>
    </source>
</evidence>
<dbReference type="InterPro" id="IPR015803">
    <property type="entry name" value="Cys-tRNA-ligase"/>
</dbReference>
<dbReference type="PANTHER" id="PTHR10890:SF3">
    <property type="entry name" value="CYSTEINE--TRNA LIGASE, CYTOPLASMIC"/>
    <property type="match status" value="1"/>
</dbReference>
<gene>
    <name evidence="12" type="primary">cysS</name>
    <name evidence="14" type="ORF">C0068_11220</name>
</gene>
<dbReference type="InterPro" id="IPR015273">
    <property type="entry name" value="Cys-tRNA-synt_Ia_DALR"/>
</dbReference>
<comment type="subcellular location">
    <subcellularLocation>
        <location evidence="1 12">Cytoplasm</location>
    </subcellularLocation>
</comment>
<name>A0A2S4HEK2_9GAMM</name>
<feature type="short sequence motif" description="'HIGH' region" evidence="12">
    <location>
        <begin position="31"/>
        <end position="41"/>
    </location>
</feature>
<keyword evidence="9 12" id="KW-0067">ATP-binding</keyword>
<dbReference type="OrthoDB" id="9815130at2"/>
<dbReference type="Gene3D" id="1.20.120.1910">
    <property type="entry name" value="Cysteine-tRNA ligase, C-terminal anti-codon recognition domain"/>
    <property type="match status" value="1"/>
</dbReference>
<evidence type="ECO:0000259" key="13">
    <source>
        <dbReference type="SMART" id="SM00840"/>
    </source>
</evidence>
<dbReference type="InterPro" id="IPR014729">
    <property type="entry name" value="Rossmann-like_a/b/a_fold"/>
</dbReference>
<dbReference type="GO" id="GO:0008270">
    <property type="term" value="F:zinc ion binding"/>
    <property type="evidence" value="ECO:0007669"/>
    <property type="project" value="UniProtKB-UniRule"/>
</dbReference>
<evidence type="ECO:0000256" key="4">
    <source>
        <dbReference type="ARBA" id="ARBA00022490"/>
    </source>
</evidence>
<dbReference type="AlphaFoldDB" id="A0A2S4HEK2"/>
<keyword evidence="7 12" id="KW-0547">Nucleotide-binding</keyword>
<dbReference type="Pfam" id="PF09190">
    <property type="entry name" value="DALR_2"/>
    <property type="match status" value="1"/>
</dbReference>
<evidence type="ECO:0000256" key="1">
    <source>
        <dbReference type="ARBA" id="ARBA00004496"/>
    </source>
</evidence>
<protein>
    <recommendedName>
        <fullName evidence="12">Cysteine--tRNA ligase</fullName>
        <ecNumber evidence="12">6.1.1.16</ecNumber>
    </recommendedName>
    <alternativeName>
        <fullName evidence="12">Cysteinyl-tRNA synthetase</fullName>
        <shortName evidence="12">CysRS</shortName>
    </alternativeName>
</protein>
<evidence type="ECO:0000256" key="9">
    <source>
        <dbReference type="ARBA" id="ARBA00022840"/>
    </source>
</evidence>
<evidence type="ECO:0000256" key="11">
    <source>
        <dbReference type="ARBA" id="ARBA00023146"/>
    </source>
</evidence>
<proteinExistence type="inferred from homology"/>
<dbReference type="SUPFAM" id="SSF47323">
    <property type="entry name" value="Anticodon-binding domain of a subclass of class I aminoacyl-tRNA synthetases"/>
    <property type="match status" value="1"/>
</dbReference>
<dbReference type="PANTHER" id="PTHR10890">
    <property type="entry name" value="CYSTEINYL-TRNA SYNTHETASE"/>
    <property type="match status" value="1"/>
</dbReference>
<dbReference type="InterPro" id="IPR024909">
    <property type="entry name" value="Cys-tRNA/MSH_ligase"/>
</dbReference>
<dbReference type="GO" id="GO:0005524">
    <property type="term" value="F:ATP binding"/>
    <property type="evidence" value="ECO:0007669"/>
    <property type="project" value="UniProtKB-UniRule"/>
</dbReference>
<feature type="binding site" evidence="12">
    <location>
        <position position="270"/>
    </location>
    <ligand>
        <name>ATP</name>
        <dbReference type="ChEBI" id="CHEBI:30616"/>
    </ligand>
</feature>
<evidence type="ECO:0000256" key="6">
    <source>
        <dbReference type="ARBA" id="ARBA00022723"/>
    </source>
</evidence>
<keyword evidence="5 12" id="KW-0436">Ligase</keyword>
<dbReference type="SMART" id="SM00840">
    <property type="entry name" value="DALR_2"/>
    <property type="match status" value="1"/>
</dbReference>
<evidence type="ECO:0000256" key="7">
    <source>
        <dbReference type="ARBA" id="ARBA00022741"/>
    </source>
</evidence>
<feature type="binding site" evidence="12">
    <location>
        <position position="29"/>
    </location>
    <ligand>
        <name>Zn(2+)</name>
        <dbReference type="ChEBI" id="CHEBI:29105"/>
    </ligand>
</feature>
<dbReference type="SUPFAM" id="SSF52374">
    <property type="entry name" value="Nucleotidylyl transferase"/>
    <property type="match status" value="1"/>
</dbReference>
<feature type="binding site" evidence="12">
    <location>
        <position position="210"/>
    </location>
    <ligand>
        <name>Zn(2+)</name>
        <dbReference type="ChEBI" id="CHEBI:29105"/>
    </ligand>
</feature>
<dbReference type="CDD" id="cd07963">
    <property type="entry name" value="Anticodon_Ia_Cys"/>
    <property type="match status" value="1"/>
</dbReference>
<dbReference type="NCBIfam" id="TIGR00435">
    <property type="entry name" value="cysS"/>
    <property type="match status" value="1"/>
</dbReference>
<dbReference type="PRINTS" id="PR00983">
    <property type="entry name" value="TRNASYNTHCYS"/>
</dbReference>
<dbReference type="CDD" id="cd00672">
    <property type="entry name" value="CysRS_core"/>
    <property type="match status" value="1"/>
</dbReference>
<evidence type="ECO:0000313" key="15">
    <source>
        <dbReference type="Proteomes" id="UP000237222"/>
    </source>
</evidence>
<evidence type="ECO:0000313" key="14">
    <source>
        <dbReference type="EMBL" id="POP52397.1"/>
    </source>
</evidence>
<dbReference type="GO" id="GO:0005829">
    <property type="term" value="C:cytosol"/>
    <property type="evidence" value="ECO:0007669"/>
    <property type="project" value="TreeGrafter"/>
</dbReference>
<keyword evidence="8 12" id="KW-0862">Zinc</keyword>
<keyword evidence="10 12" id="KW-0648">Protein biosynthesis</keyword>
<comment type="cofactor">
    <cofactor evidence="12">
        <name>Zn(2+)</name>
        <dbReference type="ChEBI" id="CHEBI:29105"/>
    </cofactor>
    <text evidence="12">Binds 1 zinc ion per subunit.</text>
</comment>
<dbReference type="GO" id="GO:0006423">
    <property type="term" value="P:cysteinyl-tRNA aminoacylation"/>
    <property type="evidence" value="ECO:0007669"/>
    <property type="project" value="UniProtKB-UniRule"/>
</dbReference>
<accession>A0A2S4HEK2</accession>
<evidence type="ECO:0000256" key="2">
    <source>
        <dbReference type="ARBA" id="ARBA00005594"/>
    </source>
</evidence>
<organism evidence="14 15">
    <name type="scientific">Zhongshania marina</name>
    <dbReference type="NCBI Taxonomy" id="2304603"/>
    <lineage>
        <taxon>Bacteria</taxon>
        <taxon>Pseudomonadati</taxon>
        <taxon>Pseudomonadota</taxon>
        <taxon>Gammaproteobacteria</taxon>
        <taxon>Cellvibrionales</taxon>
        <taxon>Spongiibacteraceae</taxon>
        <taxon>Zhongshania</taxon>
    </lineage>
</organism>
<dbReference type="HAMAP" id="MF_00041">
    <property type="entry name" value="Cys_tRNA_synth"/>
    <property type="match status" value="1"/>
</dbReference>
<dbReference type="FunFam" id="3.40.50.620:FF:000009">
    <property type="entry name" value="Cysteine--tRNA ligase"/>
    <property type="match status" value="1"/>
</dbReference>
<dbReference type="Pfam" id="PF01406">
    <property type="entry name" value="tRNA-synt_1e"/>
    <property type="match status" value="1"/>
</dbReference>
<comment type="similarity">
    <text evidence="2 12">Belongs to the class-I aminoacyl-tRNA synthetase family.</text>
</comment>
<dbReference type="EC" id="6.1.1.16" evidence="12"/>
<keyword evidence="6 12" id="KW-0479">Metal-binding</keyword>
<keyword evidence="4 12" id="KW-0963">Cytoplasm</keyword>
<evidence type="ECO:0000256" key="8">
    <source>
        <dbReference type="ARBA" id="ARBA00022833"/>
    </source>
</evidence>
<dbReference type="InterPro" id="IPR009080">
    <property type="entry name" value="tRNAsynth_Ia_anticodon-bd"/>
</dbReference>
<feature type="short sequence motif" description="'KMSKS' region" evidence="12">
    <location>
        <begin position="267"/>
        <end position="271"/>
    </location>
</feature>
<reference evidence="14" key="1">
    <citation type="submission" date="2018-01" db="EMBL/GenBank/DDBJ databases">
        <authorList>
            <person name="Yu X.-D."/>
        </authorList>
    </citation>
    <scope>NUCLEOTIDE SEQUENCE</scope>
    <source>
        <strain evidence="14">ZX-21</strain>
    </source>
</reference>